<dbReference type="GO" id="GO:0008843">
    <property type="term" value="F:endochitinase activity"/>
    <property type="evidence" value="ECO:0007669"/>
    <property type="project" value="UniProtKB-EC"/>
</dbReference>
<dbReference type="PANTHER" id="PTHR11177:SF317">
    <property type="entry name" value="CHITINASE 12-RELATED"/>
    <property type="match status" value="1"/>
</dbReference>
<dbReference type="Gene3D" id="3.10.50.10">
    <property type="match status" value="1"/>
</dbReference>
<dbReference type="Gene3D" id="3.20.20.80">
    <property type="entry name" value="Glycosidases"/>
    <property type="match status" value="1"/>
</dbReference>
<sequence precursor="true">MPMPHRRLRALLATALLAFAAATQAQPFRLIGYVTDGPAPPRLPAAQLDVVNFAFARVAPDGSVYLPDKVDPAHVHALVAHRADNAALKIVLSIGGWGAGNFSEAAATDEARARFIDSGVALLHRFDLDGLDIDWEYPTLGDADISHSPDDRRNFTLMLEALRARLDREGKGQRHYLLTIAAAEGRFAEGLELPRIARSLDWINLMTYDFHGSLTPTTGHQSGLARSALAPADERTTEGAVRYFLDAGVPADKINVGVPFYGRRFGDVEPLDAGLYRRFGSEGGFIDWGEIVRSRLGAPGWERHWDAQAQVPWLWNPTTRQLITYDDPQSLAIKAGYVKRNKLGGIMYWEHRLDDGQLLDVLHKALHAH</sequence>
<feature type="chain" id="PRO_5006588642" description="chitinase" evidence="9">
    <location>
        <begin position="26"/>
        <end position="369"/>
    </location>
</feature>
<dbReference type="PATRIC" id="fig|128780.6.peg.3749"/>
<dbReference type="PROSITE" id="PS51910">
    <property type="entry name" value="GH18_2"/>
    <property type="match status" value="1"/>
</dbReference>
<accession>A0A0S1B4P0</accession>
<dbReference type="KEGG" id="sacz:AOT14_37020"/>
<keyword evidence="12" id="KW-1185">Reference proteome</keyword>
<dbReference type="SMART" id="SM00636">
    <property type="entry name" value="Glyco_18"/>
    <property type="match status" value="1"/>
</dbReference>
<keyword evidence="3 7" id="KW-0378">Hydrolase</keyword>
<dbReference type="EMBL" id="CP012900">
    <property type="protein sequence ID" value="ALJ30032.1"/>
    <property type="molecule type" value="Genomic_DNA"/>
</dbReference>
<comment type="similarity">
    <text evidence="8">Belongs to the glycosyl hydrolase 18 family.</text>
</comment>
<evidence type="ECO:0000256" key="4">
    <source>
        <dbReference type="ARBA" id="ARBA00023024"/>
    </source>
</evidence>
<evidence type="ECO:0000313" key="11">
    <source>
        <dbReference type="EMBL" id="ALJ30032.1"/>
    </source>
</evidence>
<dbReference type="Proteomes" id="UP000061010">
    <property type="component" value="Chromosome"/>
</dbReference>
<dbReference type="SUPFAM" id="SSF54556">
    <property type="entry name" value="Chitinase insertion domain"/>
    <property type="match status" value="1"/>
</dbReference>
<proteinExistence type="inferred from homology"/>
<dbReference type="OrthoDB" id="276604at2"/>
<dbReference type="CDD" id="cd06548">
    <property type="entry name" value="GH18_chitinase"/>
    <property type="match status" value="1"/>
</dbReference>
<dbReference type="InterPro" id="IPR029070">
    <property type="entry name" value="Chitinase_insertion_sf"/>
</dbReference>
<keyword evidence="6" id="KW-0624">Polysaccharide degradation</keyword>
<name>A0A0S1B4P0_9GAMM</name>
<evidence type="ECO:0000256" key="5">
    <source>
        <dbReference type="ARBA" id="ARBA00023295"/>
    </source>
</evidence>
<feature type="domain" description="GH18" evidence="10">
    <location>
        <begin position="28"/>
        <end position="369"/>
    </location>
</feature>
<evidence type="ECO:0000313" key="12">
    <source>
        <dbReference type="Proteomes" id="UP000061010"/>
    </source>
</evidence>
<organism evidence="11 12">
    <name type="scientific">Stenotrophomonas acidaminiphila</name>
    <dbReference type="NCBI Taxonomy" id="128780"/>
    <lineage>
        <taxon>Bacteria</taxon>
        <taxon>Pseudomonadati</taxon>
        <taxon>Pseudomonadota</taxon>
        <taxon>Gammaproteobacteria</taxon>
        <taxon>Lysobacterales</taxon>
        <taxon>Lysobacteraceae</taxon>
        <taxon>Stenotrophomonas</taxon>
    </lineage>
</organism>
<gene>
    <name evidence="11" type="primary">chiA</name>
    <name evidence="11" type="ORF">AOT14_37020</name>
</gene>
<evidence type="ECO:0000256" key="2">
    <source>
        <dbReference type="ARBA" id="ARBA00012729"/>
    </source>
</evidence>
<dbReference type="RefSeq" id="WP_054668469.1">
    <property type="nucleotide sequence ID" value="NZ_JAMHDZ010000009.1"/>
</dbReference>
<evidence type="ECO:0000256" key="3">
    <source>
        <dbReference type="ARBA" id="ARBA00022801"/>
    </source>
</evidence>
<dbReference type="InterPro" id="IPR050314">
    <property type="entry name" value="Glycosyl_Hydrlase_18"/>
</dbReference>
<dbReference type="InterPro" id="IPR001223">
    <property type="entry name" value="Glyco_hydro18_cat"/>
</dbReference>
<dbReference type="Pfam" id="PF00704">
    <property type="entry name" value="Glyco_hydro_18"/>
    <property type="match status" value="1"/>
</dbReference>
<keyword evidence="5 7" id="KW-0326">Glycosidase</keyword>
<dbReference type="InterPro" id="IPR017853">
    <property type="entry name" value="GH"/>
</dbReference>
<feature type="signal peptide" evidence="9">
    <location>
        <begin position="1"/>
        <end position="25"/>
    </location>
</feature>
<evidence type="ECO:0000259" key="10">
    <source>
        <dbReference type="PROSITE" id="PS51910"/>
    </source>
</evidence>
<evidence type="ECO:0000256" key="9">
    <source>
        <dbReference type="SAM" id="SignalP"/>
    </source>
</evidence>
<protein>
    <recommendedName>
        <fullName evidence="2">chitinase</fullName>
        <ecNumber evidence="2">3.2.1.14</ecNumber>
    </recommendedName>
</protein>
<dbReference type="InterPro" id="IPR001579">
    <property type="entry name" value="Glyco_hydro_18_chit_AS"/>
</dbReference>
<dbReference type="PANTHER" id="PTHR11177">
    <property type="entry name" value="CHITINASE"/>
    <property type="match status" value="1"/>
</dbReference>
<dbReference type="InterPro" id="IPR011583">
    <property type="entry name" value="Chitinase_II/V-like_cat"/>
</dbReference>
<keyword evidence="6" id="KW-0119">Carbohydrate metabolism</keyword>
<dbReference type="SUPFAM" id="SSF51445">
    <property type="entry name" value="(Trans)glycosidases"/>
    <property type="match status" value="1"/>
</dbReference>
<dbReference type="GO" id="GO:0000272">
    <property type="term" value="P:polysaccharide catabolic process"/>
    <property type="evidence" value="ECO:0007669"/>
    <property type="project" value="UniProtKB-KW"/>
</dbReference>
<dbReference type="GO" id="GO:0006032">
    <property type="term" value="P:chitin catabolic process"/>
    <property type="evidence" value="ECO:0007669"/>
    <property type="project" value="UniProtKB-KW"/>
</dbReference>
<evidence type="ECO:0000256" key="8">
    <source>
        <dbReference type="RuleBase" id="RU004453"/>
    </source>
</evidence>
<comment type="catalytic activity">
    <reaction evidence="1">
        <text>Random endo-hydrolysis of N-acetyl-beta-D-glucosaminide (1-&gt;4)-beta-linkages in chitin and chitodextrins.</text>
        <dbReference type="EC" id="3.2.1.14"/>
    </reaction>
</comment>
<evidence type="ECO:0000256" key="6">
    <source>
        <dbReference type="ARBA" id="ARBA00023326"/>
    </source>
</evidence>
<keyword evidence="4" id="KW-0146">Chitin degradation</keyword>
<dbReference type="EC" id="3.2.1.14" evidence="2"/>
<evidence type="ECO:0000256" key="7">
    <source>
        <dbReference type="RuleBase" id="RU000489"/>
    </source>
</evidence>
<evidence type="ECO:0000256" key="1">
    <source>
        <dbReference type="ARBA" id="ARBA00000822"/>
    </source>
</evidence>
<keyword evidence="9" id="KW-0732">Signal</keyword>
<dbReference type="GO" id="GO:0008061">
    <property type="term" value="F:chitin binding"/>
    <property type="evidence" value="ECO:0007669"/>
    <property type="project" value="InterPro"/>
</dbReference>
<dbReference type="PROSITE" id="PS01095">
    <property type="entry name" value="GH18_1"/>
    <property type="match status" value="1"/>
</dbReference>
<dbReference type="AlphaFoldDB" id="A0A0S1B4P0"/>
<reference evidence="11 12" key="1">
    <citation type="journal article" date="2015" name="Genome Announc.">
        <title>Complete Genome Sequencing of Stenotrophomonas acidaminiphila ZAC14D2_NAIMI4_2, a Multidrug-Resistant Strain Isolated from Sediments of a Polluted River in Mexico, Uncovers New Antibiotic Resistance Genes and a Novel Class-II Lasso Peptide Biosynthesis Gene Cluster.</title>
        <authorList>
            <person name="Vinuesa P."/>
            <person name="Ochoa-Sanchez L.E."/>
        </authorList>
    </citation>
    <scope>NUCLEOTIDE SEQUENCE [LARGE SCALE GENOMIC DNA]</scope>
    <source>
        <strain evidence="11 12">ZAC14D2_NAIMI4_2</strain>
    </source>
</reference>